<dbReference type="GO" id="GO:0032259">
    <property type="term" value="P:methylation"/>
    <property type="evidence" value="ECO:0007669"/>
    <property type="project" value="UniProtKB-KW"/>
</dbReference>
<dbReference type="InterPro" id="IPR027573">
    <property type="entry name" value="Methyltran_FxLD"/>
</dbReference>
<evidence type="ECO:0000256" key="6">
    <source>
        <dbReference type="ARBA" id="ARBA00022603"/>
    </source>
</evidence>
<evidence type="ECO:0000313" key="13">
    <source>
        <dbReference type="Proteomes" id="UP000306628"/>
    </source>
</evidence>
<dbReference type="InterPro" id="IPR000682">
    <property type="entry name" value="PCMT"/>
</dbReference>
<keyword evidence="8" id="KW-0949">S-adenosyl-L-methionine</keyword>
<dbReference type="SUPFAM" id="SSF53335">
    <property type="entry name" value="S-adenosyl-L-methionine-dependent methyltransferases"/>
    <property type="match status" value="1"/>
</dbReference>
<comment type="subcellular location">
    <subcellularLocation>
        <location evidence="1">Cytoplasm</location>
    </subcellularLocation>
</comment>
<dbReference type="EMBL" id="VCKX01000029">
    <property type="protein sequence ID" value="TMR35892.1"/>
    <property type="molecule type" value="Genomic_DNA"/>
</dbReference>
<evidence type="ECO:0000256" key="10">
    <source>
        <dbReference type="ARBA" id="ARBA00031323"/>
    </source>
</evidence>
<dbReference type="InterPro" id="IPR029063">
    <property type="entry name" value="SAM-dependent_MTases_sf"/>
</dbReference>
<evidence type="ECO:0000256" key="7">
    <source>
        <dbReference type="ARBA" id="ARBA00022679"/>
    </source>
</evidence>
<proteinExistence type="inferred from homology"/>
<dbReference type="PANTHER" id="PTHR11579">
    <property type="entry name" value="PROTEIN-L-ISOASPARTATE O-METHYLTRANSFERASE"/>
    <property type="match status" value="1"/>
</dbReference>
<organism evidence="12 13">
    <name type="scientific">Nonomuraea zeae</name>
    <dbReference type="NCBI Taxonomy" id="1642303"/>
    <lineage>
        <taxon>Bacteria</taxon>
        <taxon>Bacillati</taxon>
        <taxon>Actinomycetota</taxon>
        <taxon>Actinomycetes</taxon>
        <taxon>Streptosporangiales</taxon>
        <taxon>Streptosporangiaceae</taxon>
        <taxon>Nonomuraea</taxon>
    </lineage>
</organism>
<name>A0A5S4GT20_9ACTN</name>
<evidence type="ECO:0000256" key="4">
    <source>
        <dbReference type="ARBA" id="ARBA00013346"/>
    </source>
</evidence>
<dbReference type="NCBIfam" id="TIGR04364">
    <property type="entry name" value="methyltran_FxLD"/>
    <property type="match status" value="1"/>
</dbReference>
<keyword evidence="13" id="KW-1185">Reference proteome</keyword>
<evidence type="ECO:0000256" key="8">
    <source>
        <dbReference type="ARBA" id="ARBA00022691"/>
    </source>
</evidence>
<dbReference type="Gene3D" id="3.40.50.150">
    <property type="entry name" value="Vaccinia Virus protein VP39"/>
    <property type="match status" value="1"/>
</dbReference>
<dbReference type="Pfam" id="PF01135">
    <property type="entry name" value="PCMT"/>
    <property type="match status" value="1"/>
</dbReference>
<protein>
    <recommendedName>
        <fullName evidence="4">Protein-L-isoaspartate O-methyltransferase</fullName>
        <ecNumber evidence="3">2.1.1.77</ecNumber>
    </recommendedName>
    <alternativeName>
        <fullName evidence="11">L-isoaspartyl protein carboxyl methyltransferase</fullName>
    </alternativeName>
    <alternativeName>
        <fullName evidence="9">Protein L-isoaspartyl methyltransferase</fullName>
    </alternativeName>
    <alternativeName>
        <fullName evidence="10">Protein-beta-aspartate methyltransferase</fullName>
    </alternativeName>
</protein>
<dbReference type="CDD" id="cd02440">
    <property type="entry name" value="AdoMet_MTases"/>
    <property type="match status" value="1"/>
</dbReference>
<evidence type="ECO:0000256" key="3">
    <source>
        <dbReference type="ARBA" id="ARBA00011890"/>
    </source>
</evidence>
<dbReference type="GO" id="GO:0004719">
    <property type="term" value="F:protein-L-isoaspartate (D-aspartate) O-methyltransferase activity"/>
    <property type="evidence" value="ECO:0007669"/>
    <property type="project" value="UniProtKB-EC"/>
</dbReference>
<evidence type="ECO:0000256" key="2">
    <source>
        <dbReference type="ARBA" id="ARBA00005369"/>
    </source>
</evidence>
<evidence type="ECO:0000313" key="12">
    <source>
        <dbReference type="EMBL" id="TMR35892.1"/>
    </source>
</evidence>
<dbReference type="OrthoDB" id="4035289at2"/>
<evidence type="ECO:0000256" key="5">
    <source>
        <dbReference type="ARBA" id="ARBA00022490"/>
    </source>
</evidence>
<evidence type="ECO:0000256" key="1">
    <source>
        <dbReference type="ARBA" id="ARBA00004496"/>
    </source>
</evidence>
<keyword evidence="6 12" id="KW-0489">Methyltransferase</keyword>
<accession>A0A5S4GT20</accession>
<dbReference type="GO" id="GO:0005737">
    <property type="term" value="C:cytoplasm"/>
    <property type="evidence" value="ECO:0007669"/>
    <property type="project" value="UniProtKB-SubCell"/>
</dbReference>
<keyword evidence="7 12" id="KW-0808">Transferase</keyword>
<dbReference type="EC" id="2.1.1.77" evidence="3"/>
<dbReference type="AlphaFoldDB" id="A0A5S4GT20"/>
<dbReference type="PANTHER" id="PTHR11579:SF0">
    <property type="entry name" value="PROTEIN-L-ISOASPARTATE(D-ASPARTATE) O-METHYLTRANSFERASE"/>
    <property type="match status" value="1"/>
</dbReference>
<gene>
    <name evidence="12" type="primary">fxlM</name>
    <name evidence="12" type="ORF">ETD85_12495</name>
</gene>
<comment type="similarity">
    <text evidence="2">Belongs to the methyltransferase superfamily. L-isoaspartyl/D-aspartyl protein methyltransferase family.</text>
</comment>
<keyword evidence="5" id="KW-0963">Cytoplasm</keyword>
<evidence type="ECO:0000256" key="9">
    <source>
        <dbReference type="ARBA" id="ARBA00030757"/>
    </source>
</evidence>
<dbReference type="Proteomes" id="UP000306628">
    <property type="component" value="Unassembled WGS sequence"/>
</dbReference>
<reference evidence="12 13" key="1">
    <citation type="submission" date="2019-05" db="EMBL/GenBank/DDBJ databases">
        <title>Draft genome sequence of Nonomuraea zeae DSM 100528.</title>
        <authorList>
            <person name="Saricaoglu S."/>
            <person name="Isik K."/>
        </authorList>
    </citation>
    <scope>NUCLEOTIDE SEQUENCE [LARGE SCALE GENOMIC DNA]</scope>
    <source>
        <strain evidence="12 13">DSM 100528</strain>
    </source>
</reference>
<evidence type="ECO:0000256" key="11">
    <source>
        <dbReference type="ARBA" id="ARBA00031350"/>
    </source>
</evidence>
<comment type="caution">
    <text evidence="12">The sequence shown here is derived from an EMBL/GenBank/DDBJ whole genome shotgun (WGS) entry which is preliminary data.</text>
</comment>
<sequence length="411" mass="44453">MTTRDSDVENADRLRASMVEALRDNAITSDAVAKAMAIVPRHVFVPEVHLAQVYEPNTAVPVKRDGGGMTLSSLSAPRLQAAMLEQAEVKPGMRVLEVGSMGYNAALLAELVGPAGHVISVDIDGDIVERARAHLAAAGYDRVEVVHADAEYGVPASAPYDRIIVTVASPDIPPAWLAQLAIKGRIVVPLQLKGVTRSIAFDRGGVGLISRSYRPCRFVPMQGDGACKDQRLTIDTCVCLNIEDAEHSIDVNALHSPPMESWPGAVFDLPDELELFLLTNSPRMTLLRASPERVNEGLVNASARLGVPALIGDDGSFAYRIERVQDGNVFESGVIAHGRSAEYAAAQYGQLLRRWAKQYRRRGAASIRYLPAPAVTSPERAPQQGGLLRRWHGSVAVFWPETFTPRCGDPA</sequence>